<feature type="region of interest" description="Disordered" evidence="1">
    <location>
        <begin position="233"/>
        <end position="255"/>
    </location>
</feature>
<keyword evidence="3" id="KW-1185">Reference proteome</keyword>
<dbReference type="STRING" id="765440.A0A0C3GPH0"/>
<dbReference type="HOGENOM" id="CLU_1191952_0_0_1"/>
<proteinExistence type="predicted"/>
<dbReference type="InParanoid" id="A0A0C3GPH0"/>
<evidence type="ECO:0008006" key="4">
    <source>
        <dbReference type="Google" id="ProtNLM"/>
    </source>
</evidence>
<protein>
    <recommendedName>
        <fullName evidence="4">Uracil phosphoribosyltransferase</fullName>
    </recommendedName>
</protein>
<dbReference type="PANTHER" id="PTHR31687">
    <property type="match status" value="1"/>
</dbReference>
<gene>
    <name evidence="2" type="ORF">PILCRDRAFT_810498</name>
</gene>
<evidence type="ECO:0000256" key="1">
    <source>
        <dbReference type="SAM" id="MobiDB-lite"/>
    </source>
</evidence>
<dbReference type="Proteomes" id="UP000054166">
    <property type="component" value="Unassembled WGS sequence"/>
</dbReference>
<dbReference type="OrthoDB" id="2153176at2759"/>
<accession>A0A0C3GPH0</accession>
<dbReference type="EMBL" id="KN832970">
    <property type="protein sequence ID" value="KIM92446.1"/>
    <property type="molecule type" value="Genomic_DNA"/>
</dbReference>
<sequence>MQVDEFNPMVGLEGRASLLTNLGKALEANPQFFGQDARPGNLIDFLQASSIKEGSTQRVSVAPLWAALIEGLSPIWPATRTMLGGISLGDVWPCSALNASSKAEGDNLVPFHKLTGWITYSLLEPMEKILGWKFEGVEDMTGLPEYRNGGLLVDFGVLTLRPNALSPHFYPDPKSTIPLLPPSHPAIVEWRAMTVIELDRIADAIRQKLGITAAELTLAQVLESATWKGGREIARKKRPETGGPPIDIESDGTVF</sequence>
<dbReference type="PANTHER" id="PTHR31687:SF3">
    <property type="entry name" value="PROTEIN URG3"/>
    <property type="match status" value="1"/>
</dbReference>
<reference evidence="2 3" key="1">
    <citation type="submission" date="2014-04" db="EMBL/GenBank/DDBJ databases">
        <authorList>
            <consortium name="DOE Joint Genome Institute"/>
            <person name="Kuo A."/>
            <person name="Tarkka M."/>
            <person name="Buscot F."/>
            <person name="Kohler A."/>
            <person name="Nagy L.G."/>
            <person name="Floudas D."/>
            <person name="Copeland A."/>
            <person name="Barry K.W."/>
            <person name="Cichocki N."/>
            <person name="Veneault-Fourrey C."/>
            <person name="LaButti K."/>
            <person name="Lindquist E.A."/>
            <person name="Lipzen A."/>
            <person name="Lundell T."/>
            <person name="Morin E."/>
            <person name="Murat C."/>
            <person name="Sun H."/>
            <person name="Tunlid A."/>
            <person name="Henrissat B."/>
            <person name="Grigoriev I.V."/>
            <person name="Hibbett D.S."/>
            <person name="Martin F."/>
            <person name="Nordberg H.P."/>
            <person name="Cantor M.N."/>
            <person name="Hua S.X."/>
        </authorList>
    </citation>
    <scope>NUCLEOTIDE SEQUENCE [LARGE SCALE GENOMIC DNA]</scope>
    <source>
        <strain evidence="2 3">F 1598</strain>
    </source>
</reference>
<evidence type="ECO:0000313" key="3">
    <source>
        <dbReference type="Proteomes" id="UP000054166"/>
    </source>
</evidence>
<organism evidence="2 3">
    <name type="scientific">Piloderma croceum (strain F 1598)</name>
    <dbReference type="NCBI Taxonomy" id="765440"/>
    <lineage>
        <taxon>Eukaryota</taxon>
        <taxon>Fungi</taxon>
        <taxon>Dikarya</taxon>
        <taxon>Basidiomycota</taxon>
        <taxon>Agaricomycotina</taxon>
        <taxon>Agaricomycetes</taxon>
        <taxon>Agaricomycetidae</taxon>
        <taxon>Atheliales</taxon>
        <taxon>Atheliaceae</taxon>
        <taxon>Piloderma</taxon>
    </lineage>
</organism>
<evidence type="ECO:0000313" key="2">
    <source>
        <dbReference type="EMBL" id="KIM92446.1"/>
    </source>
</evidence>
<dbReference type="Pfam" id="PF07958">
    <property type="entry name" value="DUF1688"/>
    <property type="match status" value="1"/>
</dbReference>
<name>A0A0C3GPH0_PILCF</name>
<dbReference type="InterPro" id="IPR012469">
    <property type="entry name" value="DUF1688"/>
</dbReference>
<reference evidence="3" key="2">
    <citation type="submission" date="2015-01" db="EMBL/GenBank/DDBJ databases">
        <title>Evolutionary Origins and Diversification of the Mycorrhizal Mutualists.</title>
        <authorList>
            <consortium name="DOE Joint Genome Institute"/>
            <consortium name="Mycorrhizal Genomics Consortium"/>
            <person name="Kohler A."/>
            <person name="Kuo A."/>
            <person name="Nagy L.G."/>
            <person name="Floudas D."/>
            <person name="Copeland A."/>
            <person name="Barry K.W."/>
            <person name="Cichocki N."/>
            <person name="Veneault-Fourrey C."/>
            <person name="LaButti K."/>
            <person name="Lindquist E.A."/>
            <person name="Lipzen A."/>
            <person name="Lundell T."/>
            <person name="Morin E."/>
            <person name="Murat C."/>
            <person name="Riley R."/>
            <person name="Ohm R."/>
            <person name="Sun H."/>
            <person name="Tunlid A."/>
            <person name="Henrissat B."/>
            <person name="Grigoriev I.V."/>
            <person name="Hibbett D.S."/>
            <person name="Martin F."/>
        </authorList>
    </citation>
    <scope>NUCLEOTIDE SEQUENCE [LARGE SCALE GENOMIC DNA]</scope>
    <source>
        <strain evidence="3">F 1598</strain>
    </source>
</reference>
<dbReference type="AlphaFoldDB" id="A0A0C3GPH0"/>